<proteinExistence type="predicted"/>
<gene>
    <name evidence="1" type="ORF">K3G42_024608</name>
</gene>
<organism evidence="1 2">
    <name type="scientific">Sphaerodactylus townsendi</name>
    <dbReference type="NCBI Taxonomy" id="933632"/>
    <lineage>
        <taxon>Eukaryota</taxon>
        <taxon>Metazoa</taxon>
        <taxon>Chordata</taxon>
        <taxon>Craniata</taxon>
        <taxon>Vertebrata</taxon>
        <taxon>Euteleostomi</taxon>
        <taxon>Lepidosauria</taxon>
        <taxon>Squamata</taxon>
        <taxon>Bifurcata</taxon>
        <taxon>Gekkota</taxon>
        <taxon>Sphaerodactylidae</taxon>
        <taxon>Sphaerodactylus</taxon>
    </lineage>
</organism>
<accession>A0ACB8GBQ1</accession>
<reference evidence="1" key="1">
    <citation type="submission" date="2021-08" db="EMBL/GenBank/DDBJ databases">
        <title>The first chromosome-level gecko genome reveals the dynamic sex chromosomes of Neotropical dwarf geckos (Sphaerodactylidae: Sphaerodactylus).</title>
        <authorList>
            <person name="Pinto B.J."/>
            <person name="Keating S.E."/>
            <person name="Gamble T."/>
        </authorList>
    </citation>
    <scope>NUCLEOTIDE SEQUENCE</scope>
    <source>
        <strain evidence="1">TG3544</strain>
    </source>
</reference>
<evidence type="ECO:0000313" key="1">
    <source>
        <dbReference type="EMBL" id="KAH8016952.1"/>
    </source>
</evidence>
<keyword evidence="2" id="KW-1185">Reference proteome</keyword>
<comment type="caution">
    <text evidence="1">The sequence shown here is derived from an EMBL/GenBank/DDBJ whole genome shotgun (WGS) entry which is preliminary data.</text>
</comment>
<name>A0ACB8GBQ1_9SAUR</name>
<dbReference type="EMBL" id="CM037614">
    <property type="protein sequence ID" value="KAH8016952.1"/>
    <property type="molecule type" value="Genomic_DNA"/>
</dbReference>
<evidence type="ECO:0000313" key="2">
    <source>
        <dbReference type="Proteomes" id="UP000827872"/>
    </source>
</evidence>
<dbReference type="Proteomes" id="UP000827872">
    <property type="component" value="Linkage Group LG01"/>
</dbReference>
<protein>
    <submittedName>
        <fullName evidence="1">Uncharacterized protein</fullName>
    </submittedName>
</protein>
<sequence length="311" mass="34731">MNDEPQSETASFKAVISASLKETEPDASSPGRKDGVIFVDGEKYDSDLFEQAESTDDLRPIEGESRSETAFFKGATSASIKQTELIPHRKEDGVAFLGVEDYDKDQEEQFERATGLSLSEDFDLATSEALSFKRETPASIKQAKGIPHRKEDGVAFLGVEDSDSDPKDHFEDTTDLQLLADLTKPETSFFKRGTTRSVKQEKGLPHRKEDGVAFFDIEDSDSDLQEHLESMSDLQQLADLTIPETSSFKRETVPSVKEEKGMPHRKEDGVAFLEDCDGDLQEFLESATDLQPEHLTTPETESSGKLYNMRW</sequence>